<accession>A0A8S5TIN5</accession>
<organism evidence="1">
    <name type="scientific">Myoviridae sp. ct9dX1</name>
    <dbReference type="NCBI Taxonomy" id="2827665"/>
    <lineage>
        <taxon>Viruses</taxon>
        <taxon>Duplodnaviria</taxon>
        <taxon>Heunggongvirae</taxon>
        <taxon>Uroviricota</taxon>
        <taxon>Caudoviricetes</taxon>
    </lineage>
</organism>
<reference evidence="1" key="1">
    <citation type="journal article" date="2021" name="Proc. Natl. Acad. Sci. U.S.A.">
        <title>A Catalog of Tens of Thousands of Viruses from Human Metagenomes Reveals Hidden Associations with Chronic Diseases.</title>
        <authorList>
            <person name="Tisza M.J."/>
            <person name="Buck C.B."/>
        </authorList>
    </citation>
    <scope>NUCLEOTIDE SEQUENCE</scope>
    <source>
        <strain evidence="1">Ct9dX1</strain>
    </source>
</reference>
<protein>
    <submittedName>
        <fullName evidence="1">WGR domain protein</fullName>
    </submittedName>
</protein>
<name>A0A8S5TIN5_9CAUD</name>
<sequence length="46" mass="5713">MDSNRSRFWLLEYEFLRHTLYRPWGRVNSGDFQLGKLISQPYCRFQ</sequence>
<evidence type="ECO:0000313" key="1">
    <source>
        <dbReference type="EMBL" id="DAF63089.1"/>
    </source>
</evidence>
<dbReference type="EMBL" id="BK032832">
    <property type="protein sequence ID" value="DAF63089.1"/>
    <property type="molecule type" value="Genomic_DNA"/>
</dbReference>
<proteinExistence type="predicted"/>